<name>A0A812WAA0_SYMPI</name>
<proteinExistence type="predicted"/>
<evidence type="ECO:0000313" key="2">
    <source>
        <dbReference type="Proteomes" id="UP000649617"/>
    </source>
</evidence>
<organism evidence="1 2">
    <name type="scientific">Symbiodinium pilosum</name>
    <name type="common">Dinoflagellate</name>
    <dbReference type="NCBI Taxonomy" id="2952"/>
    <lineage>
        <taxon>Eukaryota</taxon>
        <taxon>Sar</taxon>
        <taxon>Alveolata</taxon>
        <taxon>Dinophyceae</taxon>
        <taxon>Suessiales</taxon>
        <taxon>Symbiodiniaceae</taxon>
        <taxon>Symbiodinium</taxon>
    </lineage>
</organism>
<dbReference type="Proteomes" id="UP000649617">
    <property type="component" value="Unassembled WGS sequence"/>
</dbReference>
<keyword evidence="2" id="KW-1185">Reference proteome</keyword>
<evidence type="ECO:0000313" key="1">
    <source>
        <dbReference type="EMBL" id="CAE7672404.1"/>
    </source>
</evidence>
<sequence>MYTVIKQAATRAADVAKQVLRRQIDDEDEVKLRKLLIKGLKHERGWAVAFQAADM</sequence>
<dbReference type="EMBL" id="CAJNIZ010043905">
    <property type="protein sequence ID" value="CAE7672404.1"/>
    <property type="molecule type" value="Genomic_DNA"/>
</dbReference>
<protein>
    <submittedName>
        <fullName evidence="1">Uncharacterized protein</fullName>
    </submittedName>
</protein>
<accession>A0A812WAA0</accession>
<gene>
    <name evidence="1" type="ORF">SPIL2461_LOCUS18571</name>
</gene>
<reference evidence="1" key="1">
    <citation type="submission" date="2021-02" db="EMBL/GenBank/DDBJ databases">
        <authorList>
            <person name="Dougan E. K."/>
            <person name="Rhodes N."/>
            <person name="Thang M."/>
            <person name="Chan C."/>
        </authorList>
    </citation>
    <scope>NUCLEOTIDE SEQUENCE</scope>
</reference>
<comment type="caution">
    <text evidence="1">The sequence shown here is derived from an EMBL/GenBank/DDBJ whole genome shotgun (WGS) entry which is preliminary data.</text>
</comment>
<dbReference type="AlphaFoldDB" id="A0A812WAA0"/>
<dbReference type="OrthoDB" id="10287543at2759"/>